<dbReference type="GO" id="GO:0004521">
    <property type="term" value="F:RNA endonuclease activity"/>
    <property type="evidence" value="ECO:0007669"/>
    <property type="project" value="InterPro"/>
</dbReference>
<keyword evidence="4" id="KW-1185">Reference proteome</keyword>
<dbReference type="SUPFAM" id="SSF53933">
    <property type="entry name" value="Microbial ribonucleases"/>
    <property type="match status" value="1"/>
</dbReference>
<gene>
    <name evidence="3" type="ORF">L211DRAFT_783985</name>
</gene>
<dbReference type="EMBL" id="ML121539">
    <property type="protein sequence ID" value="RPB25099.1"/>
    <property type="molecule type" value="Genomic_DNA"/>
</dbReference>
<organism evidence="3 4">
    <name type="scientific">Terfezia boudieri ATCC MYA-4762</name>
    <dbReference type="NCBI Taxonomy" id="1051890"/>
    <lineage>
        <taxon>Eukaryota</taxon>
        <taxon>Fungi</taxon>
        <taxon>Dikarya</taxon>
        <taxon>Ascomycota</taxon>
        <taxon>Pezizomycotina</taxon>
        <taxon>Pezizomycetes</taxon>
        <taxon>Pezizales</taxon>
        <taxon>Pezizaceae</taxon>
        <taxon>Terfezia</taxon>
    </lineage>
</organism>
<dbReference type="InterPro" id="IPR016191">
    <property type="entry name" value="Ribonuclease/ribotoxin"/>
</dbReference>
<proteinExistence type="predicted"/>
<dbReference type="GO" id="GO:0016787">
    <property type="term" value="F:hydrolase activity"/>
    <property type="evidence" value="ECO:0007669"/>
    <property type="project" value="UniProtKB-KW"/>
</dbReference>
<sequence length="109" mass="12038">MPFENLKPLHYSDTIKFFNLCIITTGLFAVLSVAQSITGANCNNYVISPSAINSAGLAALRHLNTGITIGSHNYLHRYNNLEGFTFNAGCNPPDYEFPVFTDHVDTRAR</sequence>
<evidence type="ECO:0000256" key="1">
    <source>
        <dbReference type="ARBA" id="ARBA00022722"/>
    </source>
</evidence>
<dbReference type="InParanoid" id="A0A3N4LU57"/>
<dbReference type="Gene3D" id="3.10.450.30">
    <property type="entry name" value="Microbial ribonucleases"/>
    <property type="match status" value="1"/>
</dbReference>
<evidence type="ECO:0000256" key="2">
    <source>
        <dbReference type="ARBA" id="ARBA00022801"/>
    </source>
</evidence>
<dbReference type="GO" id="GO:0003723">
    <property type="term" value="F:RNA binding"/>
    <property type="evidence" value="ECO:0007669"/>
    <property type="project" value="InterPro"/>
</dbReference>
<reference evidence="3 4" key="1">
    <citation type="journal article" date="2018" name="Nat. Ecol. Evol.">
        <title>Pezizomycetes genomes reveal the molecular basis of ectomycorrhizal truffle lifestyle.</title>
        <authorList>
            <person name="Murat C."/>
            <person name="Payen T."/>
            <person name="Noel B."/>
            <person name="Kuo A."/>
            <person name="Morin E."/>
            <person name="Chen J."/>
            <person name="Kohler A."/>
            <person name="Krizsan K."/>
            <person name="Balestrini R."/>
            <person name="Da Silva C."/>
            <person name="Montanini B."/>
            <person name="Hainaut M."/>
            <person name="Levati E."/>
            <person name="Barry K.W."/>
            <person name="Belfiori B."/>
            <person name="Cichocki N."/>
            <person name="Clum A."/>
            <person name="Dockter R.B."/>
            <person name="Fauchery L."/>
            <person name="Guy J."/>
            <person name="Iotti M."/>
            <person name="Le Tacon F."/>
            <person name="Lindquist E.A."/>
            <person name="Lipzen A."/>
            <person name="Malagnac F."/>
            <person name="Mello A."/>
            <person name="Molinier V."/>
            <person name="Miyauchi S."/>
            <person name="Poulain J."/>
            <person name="Riccioni C."/>
            <person name="Rubini A."/>
            <person name="Sitrit Y."/>
            <person name="Splivallo R."/>
            <person name="Traeger S."/>
            <person name="Wang M."/>
            <person name="Zifcakova L."/>
            <person name="Wipf D."/>
            <person name="Zambonelli A."/>
            <person name="Paolocci F."/>
            <person name="Nowrousian M."/>
            <person name="Ottonello S."/>
            <person name="Baldrian P."/>
            <person name="Spatafora J.W."/>
            <person name="Henrissat B."/>
            <person name="Nagy L.G."/>
            <person name="Aury J.M."/>
            <person name="Wincker P."/>
            <person name="Grigoriev I.V."/>
            <person name="Bonfante P."/>
            <person name="Martin F.M."/>
        </authorList>
    </citation>
    <scope>NUCLEOTIDE SEQUENCE [LARGE SCALE GENOMIC DNA]</scope>
    <source>
        <strain evidence="3 4">ATCC MYA-4762</strain>
    </source>
</reference>
<accession>A0A3N4LU57</accession>
<dbReference type="AlphaFoldDB" id="A0A3N4LU57"/>
<keyword evidence="2" id="KW-0378">Hydrolase</keyword>
<evidence type="ECO:0000313" key="4">
    <source>
        <dbReference type="Proteomes" id="UP000267821"/>
    </source>
</evidence>
<evidence type="ECO:0000313" key="3">
    <source>
        <dbReference type="EMBL" id="RPB25099.1"/>
    </source>
</evidence>
<dbReference type="Pfam" id="PF00545">
    <property type="entry name" value="Ribonuclease"/>
    <property type="match status" value="1"/>
</dbReference>
<protein>
    <submittedName>
        <fullName evidence="3">Uncharacterized protein</fullName>
    </submittedName>
</protein>
<dbReference type="OrthoDB" id="5425539at2759"/>
<dbReference type="STRING" id="1051890.A0A3N4LU57"/>
<dbReference type="Proteomes" id="UP000267821">
    <property type="component" value="Unassembled WGS sequence"/>
</dbReference>
<name>A0A3N4LU57_9PEZI</name>
<dbReference type="InterPro" id="IPR000026">
    <property type="entry name" value="N1-like"/>
</dbReference>
<keyword evidence="1" id="KW-0540">Nuclease</keyword>